<feature type="domain" description="DNA mismatch repair proteins mutS family" evidence="4">
    <location>
        <begin position="155"/>
        <end position="171"/>
    </location>
</feature>
<dbReference type="Gene3D" id="3.40.50.300">
    <property type="entry name" value="P-loop containing nucleotide triphosphate hydrolases"/>
    <property type="match status" value="1"/>
</dbReference>
<dbReference type="AlphaFoldDB" id="W7DZ68"/>
<dbReference type="GO" id="GO:0005524">
    <property type="term" value="F:ATP binding"/>
    <property type="evidence" value="ECO:0007669"/>
    <property type="project" value="UniProtKB-KW"/>
</dbReference>
<dbReference type="InterPro" id="IPR027417">
    <property type="entry name" value="P-loop_NTPase"/>
</dbReference>
<dbReference type="FunFam" id="3.40.50.300:FF:000896">
    <property type="entry name" value="DNA mismatch repair protein MutS"/>
    <property type="match status" value="1"/>
</dbReference>
<organism evidence="5 6">
    <name type="scientific">Listeria fleischmannii FSL S10-1203</name>
    <dbReference type="NCBI Taxonomy" id="1265822"/>
    <lineage>
        <taxon>Bacteria</taxon>
        <taxon>Bacillati</taxon>
        <taxon>Bacillota</taxon>
        <taxon>Bacilli</taxon>
        <taxon>Bacillales</taxon>
        <taxon>Listeriaceae</taxon>
        <taxon>Listeria</taxon>
    </lineage>
</organism>
<dbReference type="PANTHER" id="PTHR11361">
    <property type="entry name" value="DNA MISMATCH REPAIR PROTEIN MUTS FAMILY MEMBER"/>
    <property type="match status" value="1"/>
</dbReference>
<dbReference type="PATRIC" id="fig|1265822.4.peg.1632"/>
<accession>W7DZ68</accession>
<proteinExistence type="predicted"/>
<dbReference type="PROSITE" id="PS00486">
    <property type="entry name" value="DNA_MISMATCH_REPAIR_2"/>
    <property type="match status" value="1"/>
</dbReference>
<evidence type="ECO:0000256" key="3">
    <source>
        <dbReference type="ARBA" id="ARBA00023125"/>
    </source>
</evidence>
<dbReference type="EMBL" id="AODM01000025">
    <property type="protein sequence ID" value="EUJ58537.1"/>
    <property type="molecule type" value="Genomic_DNA"/>
</dbReference>
<dbReference type="CDD" id="cd03284">
    <property type="entry name" value="ABC_MutS1"/>
    <property type="match status" value="1"/>
</dbReference>
<comment type="caution">
    <text evidence="5">The sequence shown here is derived from an EMBL/GenBank/DDBJ whole genome shotgun (WGS) entry which is preliminary data.</text>
</comment>
<dbReference type="GO" id="GO:0005829">
    <property type="term" value="C:cytosol"/>
    <property type="evidence" value="ECO:0007669"/>
    <property type="project" value="TreeGrafter"/>
</dbReference>
<dbReference type="GO" id="GO:0140664">
    <property type="term" value="F:ATP-dependent DNA damage sensor activity"/>
    <property type="evidence" value="ECO:0007669"/>
    <property type="project" value="InterPro"/>
</dbReference>
<evidence type="ECO:0000313" key="6">
    <source>
        <dbReference type="Proteomes" id="UP000019241"/>
    </source>
</evidence>
<sequence>MKDYIERLQALAKAVSEIDCLQSFAEISEKNHFIRPNLSTDGTLEIIQGRHPVVEKVMGAQSYVANDCIMSENREILLITGPNMSGKSTYMRQVALTAICAQIGCFVPAERATLPIFDQVFTRIGAADDLIAGQSTFMVEMLEARNAIVHATPNSLILFDEIGRGTATYDGMALAQAIIEYIHEDVHAKTLFSTHYHELTVLEDELPKLRNIHVSAVEEDGKVVFLHKINEGPADKSYGIHVAELAELPAKLIKRAAEILETLEAEGESSGKPVKKVVLEESQKEAADDMQLPLFEIEAPKKQTTSSLEKEIKKLNLMKMTPMDAMNKLYDLQNKL</sequence>
<keyword evidence="1" id="KW-0547">Nucleotide-binding</keyword>
<dbReference type="InterPro" id="IPR000432">
    <property type="entry name" value="DNA_mismatch_repair_MutS_C"/>
</dbReference>
<protein>
    <submittedName>
        <fullName evidence="5">DNA mismatch repair protein MutS</fullName>
    </submittedName>
</protein>
<gene>
    <name evidence="5" type="ORF">MCOL2_08001</name>
</gene>
<evidence type="ECO:0000256" key="1">
    <source>
        <dbReference type="ARBA" id="ARBA00022741"/>
    </source>
</evidence>
<dbReference type="GO" id="GO:0030983">
    <property type="term" value="F:mismatched DNA binding"/>
    <property type="evidence" value="ECO:0007669"/>
    <property type="project" value="InterPro"/>
</dbReference>
<dbReference type="GO" id="GO:0006298">
    <property type="term" value="P:mismatch repair"/>
    <property type="evidence" value="ECO:0007669"/>
    <property type="project" value="InterPro"/>
</dbReference>
<reference evidence="5 6" key="1">
    <citation type="submission" date="2012-12" db="EMBL/GenBank/DDBJ databases">
        <title>Novel taxa of Listeriaceae from agricultural environments in the United States.</title>
        <authorList>
            <person name="den Bakker H.C."/>
            <person name="Allred A."/>
            <person name="Warchocki S."/>
            <person name="Wright E.M."/>
            <person name="Burrell A."/>
            <person name="Nightingale K.K."/>
            <person name="Kephart D."/>
            <person name="Wiedmann M."/>
        </authorList>
    </citation>
    <scope>NUCLEOTIDE SEQUENCE [LARGE SCALE GENOMIC DNA]</scope>
    <source>
        <strain evidence="5 6">FSL S10-1203</strain>
    </source>
</reference>
<evidence type="ECO:0000259" key="4">
    <source>
        <dbReference type="PROSITE" id="PS00486"/>
    </source>
</evidence>
<dbReference type="Proteomes" id="UP000019241">
    <property type="component" value="Unassembled WGS sequence"/>
</dbReference>
<evidence type="ECO:0000313" key="5">
    <source>
        <dbReference type="EMBL" id="EUJ58537.1"/>
    </source>
</evidence>
<dbReference type="SMART" id="SM00534">
    <property type="entry name" value="MUTSac"/>
    <property type="match status" value="1"/>
</dbReference>
<dbReference type="SUPFAM" id="SSF52540">
    <property type="entry name" value="P-loop containing nucleoside triphosphate hydrolases"/>
    <property type="match status" value="1"/>
</dbReference>
<dbReference type="PANTHER" id="PTHR11361:SF34">
    <property type="entry name" value="DNA MISMATCH REPAIR PROTEIN MSH1, MITOCHONDRIAL"/>
    <property type="match status" value="1"/>
</dbReference>
<keyword evidence="3" id="KW-0238">DNA-binding</keyword>
<dbReference type="Pfam" id="PF00488">
    <property type="entry name" value="MutS_V"/>
    <property type="match status" value="1"/>
</dbReference>
<dbReference type="InterPro" id="IPR045076">
    <property type="entry name" value="MutS"/>
</dbReference>
<name>W7DZ68_9LIST</name>
<keyword evidence="2" id="KW-0067">ATP-binding</keyword>
<evidence type="ECO:0000256" key="2">
    <source>
        <dbReference type="ARBA" id="ARBA00022840"/>
    </source>
</evidence>